<dbReference type="CDD" id="cd01948">
    <property type="entry name" value="EAL"/>
    <property type="match status" value="1"/>
</dbReference>
<protein>
    <submittedName>
        <fullName evidence="2">EAL domain, c-di-GMP-specific phosphodiesterase class I (Or its enzymatically inactive variant)</fullName>
    </submittedName>
</protein>
<proteinExistence type="predicted"/>
<dbReference type="PANTHER" id="PTHR33121:SF76">
    <property type="entry name" value="SIGNALING PROTEIN"/>
    <property type="match status" value="1"/>
</dbReference>
<evidence type="ECO:0000259" key="1">
    <source>
        <dbReference type="PROSITE" id="PS50883"/>
    </source>
</evidence>
<dbReference type="PROSITE" id="PS50883">
    <property type="entry name" value="EAL"/>
    <property type="match status" value="1"/>
</dbReference>
<evidence type="ECO:0000313" key="3">
    <source>
        <dbReference type="Proteomes" id="UP000199024"/>
    </source>
</evidence>
<dbReference type="Gene3D" id="3.20.20.450">
    <property type="entry name" value="EAL domain"/>
    <property type="match status" value="1"/>
</dbReference>
<dbReference type="RefSeq" id="WP_175528812.1">
    <property type="nucleotide sequence ID" value="NZ_FOZL01000001.1"/>
</dbReference>
<name>A0A1I6L5M2_9BACT</name>
<keyword evidence="3" id="KW-1185">Reference proteome</keyword>
<dbReference type="PANTHER" id="PTHR33121">
    <property type="entry name" value="CYCLIC DI-GMP PHOSPHODIESTERASE PDEF"/>
    <property type="match status" value="1"/>
</dbReference>
<dbReference type="InterPro" id="IPR050706">
    <property type="entry name" value="Cyclic-di-GMP_PDE-like"/>
</dbReference>
<dbReference type="InterPro" id="IPR001633">
    <property type="entry name" value="EAL_dom"/>
</dbReference>
<evidence type="ECO:0000313" key="2">
    <source>
        <dbReference type="EMBL" id="SFR98759.1"/>
    </source>
</evidence>
<dbReference type="Pfam" id="PF00563">
    <property type="entry name" value="EAL"/>
    <property type="match status" value="1"/>
</dbReference>
<dbReference type="STRING" id="474950.SAMN05421771_0298"/>
<dbReference type="EMBL" id="FOZL01000001">
    <property type="protein sequence ID" value="SFR98759.1"/>
    <property type="molecule type" value="Genomic_DNA"/>
</dbReference>
<accession>A0A1I6L5M2</accession>
<dbReference type="AlphaFoldDB" id="A0A1I6L5M2"/>
<dbReference type="SMART" id="SM00052">
    <property type="entry name" value="EAL"/>
    <property type="match status" value="1"/>
</dbReference>
<reference evidence="2 3" key="1">
    <citation type="submission" date="2016-10" db="EMBL/GenBank/DDBJ databases">
        <authorList>
            <person name="de Groot N.N."/>
        </authorList>
    </citation>
    <scope>NUCLEOTIDE SEQUENCE [LARGE SCALE GENOMIC DNA]</scope>
    <source>
        <strain evidence="2 3">DSM 21001</strain>
    </source>
</reference>
<dbReference type="Proteomes" id="UP000199024">
    <property type="component" value="Unassembled WGS sequence"/>
</dbReference>
<dbReference type="InterPro" id="IPR035919">
    <property type="entry name" value="EAL_sf"/>
</dbReference>
<organism evidence="2 3">
    <name type="scientific">Granulicella pectinivorans</name>
    <dbReference type="NCBI Taxonomy" id="474950"/>
    <lineage>
        <taxon>Bacteria</taxon>
        <taxon>Pseudomonadati</taxon>
        <taxon>Acidobacteriota</taxon>
        <taxon>Terriglobia</taxon>
        <taxon>Terriglobales</taxon>
        <taxon>Acidobacteriaceae</taxon>
        <taxon>Granulicella</taxon>
    </lineage>
</organism>
<dbReference type="GO" id="GO:0071111">
    <property type="term" value="F:cyclic-guanylate-specific phosphodiesterase activity"/>
    <property type="evidence" value="ECO:0007669"/>
    <property type="project" value="InterPro"/>
</dbReference>
<gene>
    <name evidence="2" type="ORF">SAMN05421771_0298</name>
</gene>
<sequence length="367" mass="41179">MALLDRLIDGSLPFVFHYQPIVDLRRATVVGYEALVRFPPEIGLAPDVCFQAAGLCGRRMDLEEAVLTRSLAARCNLPPNCFLSINLSPTFLLTPRWDAVLAATGSLAGVVIEITEQDRVEDYDRIRPKIDLIRAQQGWVAVDDAGSGYASLKHIMELKPDFVKLDRFFVGNCHAENSKTTLIQMIGHATDRLDAWIVAEGVETPDELDELLRLEVPLAQGFFLGRPKPDMLPLPVEVTAILRERARVLEHHGSLLAHADRCVIAATRDEAERIIQNADEPDFAVVLDEFQRALFLLEVHPLLGVREVKDFMRVQLSNDARTILQRALTRPATHHFDPIVVLDEQGGFQAVVRIDRLMRSVLDARDY</sequence>
<dbReference type="SUPFAM" id="SSF141868">
    <property type="entry name" value="EAL domain-like"/>
    <property type="match status" value="1"/>
</dbReference>
<feature type="domain" description="EAL" evidence="1">
    <location>
        <begin position="1"/>
        <end position="241"/>
    </location>
</feature>